<dbReference type="EMBL" id="HBIK01006740">
    <property type="protein sequence ID" value="CAE0378230.1"/>
    <property type="molecule type" value="Transcribed_RNA"/>
</dbReference>
<dbReference type="InterPro" id="IPR011323">
    <property type="entry name" value="Mss4/transl-control_tumour"/>
</dbReference>
<evidence type="ECO:0000313" key="3">
    <source>
        <dbReference type="EMBL" id="CAE0378230.1"/>
    </source>
</evidence>
<dbReference type="PROSITE" id="PS51797">
    <property type="entry name" value="TCTP_3"/>
    <property type="match status" value="1"/>
</dbReference>
<dbReference type="InterPro" id="IPR018105">
    <property type="entry name" value="Translational_control_tumour_p"/>
</dbReference>
<feature type="domain" description="TCTP" evidence="2">
    <location>
        <begin position="1"/>
        <end position="153"/>
    </location>
</feature>
<dbReference type="InterPro" id="IPR034737">
    <property type="entry name" value="TCTP"/>
</dbReference>
<dbReference type="AlphaFoldDB" id="A0A7S3NSG8"/>
<reference evidence="3" key="1">
    <citation type="submission" date="2021-01" db="EMBL/GenBank/DDBJ databases">
        <authorList>
            <person name="Corre E."/>
            <person name="Pelletier E."/>
            <person name="Niang G."/>
            <person name="Scheremetjew M."/>
            <person name="Finn R."/>
            <person name="Kale V."/>
            <person name="Holt S."/>
            <person name="Cochrane G."/>
            <person name="Meng A."/>
            <person name="Brown T."/>
            <person name="Cohen L."/>
        </authorList>
    </citation>
    <scope>NUCLEOTIDE SEQUENCE</scope>
    <source>
        <strain evidence="3">CT5</strain>
    </source>
</reference>
<dbReference type="InterPro" id="IPR011057">
    <property type="entry name" value="Mss4-like_sf"/>
</dbReference>
<dbReference type="SUPFAM" id="SSF51316">
    <property type="entry name" value="Mss4-like"/>
    <property type="match status" value="1"/>
</dbReference>
<accession>A0A7S3NSG8</accession>
<comment type="similarity">
    <text evidence="1">Belongs to the TCTP family.</text>
</comment>
<protein>
    <recommendedName>
        <fullName evidence="2">TCTP domain-containing protein</fullName>
    </recommendedName>
</protein>
<sequence>MEECFDGAAVKFKAKYVTKSNDLGGIPAGEGDEEDADAESVINLVDTYRLTALDEYKQKDWMVIVKEVMAGVMEKIKKEGTMDKDQMKAYKKGCVEFVNFIKSKYSEIQFYQGEIGDYEGIAQSFGYCLGENPEDPLEFSFYFFRGALVDEKC</sequence>
<evidence type="ECO:0000259" key="2">
    <source>
        <dbReference type="PROSITE" id="PS51797"/>
    </source>
</evidence>
<organism evidence="3">
    <name type="scientific">Euplotes crassus</name>
    <dbReference type="NCBI Taxonomy" id="5936"/>
    <lineage>
        <taxon>Eukaryota</taxon>
        <taxon>Sar</taxon>
        <taxon>Alveolata</taxon>
        <taxon>Ciliophora</taxon>
        <taxon>Intramacronucleata</taxon>
        <taxon>Spirotrichea</taxon>
        <taxon>Hypotrichia</taxon>
        <taxon>Euplotida</taxon>
        <taxon>Euplotidae</taxon>
        <taxon>Moneuplotes</taxon>
    </lineage>
</organism>
<gene>
    <name evidence="3" type="ORF">ECRA1380_LOCUS3189</name>
</gene>
<evidence type="ECO:0000256" key="1">
    <source>
        <dbReference type="PROSITE-ProRule" id="PRU01133"/>
    </source>
</evidence>
<dbReference type="Gene3D" id="2.170.150.10">
    <property type="entry name" value="Metal Binding Protein, Guanine Nucleotide Exchange Factor, Chain A"/>
    <property type="match status" value="1"/>
</dbReference>
<proteinExistence type="inferred from homology"/>
<name>A0A7S3NSG8_EUPCR</name>
<dbReference type="Pfam" id="PF00838">
    <property type="entry name" value="TCTP"/>
    <property type="match status" value="1"/>
</dbReference>